<dbReference type="Gene3D" id="1.10.390.10">
    <property type="entry name" value="Neutral Protease Domain 2"/>
    <property type="match status" value="1"/>
</dbReference>
<evidence type="ECO:0000259" key="19">
    <source>
        <dbReference type="Pfam" id="PF01433"/>
    </source>
</evidence>
<evidence type="ECO:0000256" key="3">
    <source>
        <dbReference type="ARBA" id="ARBA00022438"/>
    </source>
</evidence>
<evidence type="ECO:0000313" key="23">
    <source>
        <dbReference type="Proteomes" id="UP000663699"/>
    </source>
</evidence>
<dbReference type="SUPFAM" id="SSF63737">
    <property type="entry name" value="Leukotriene A4 hydrolase N-terminal domain"/>
    <property type="match status" value="1"/>
</dbReference>
<evidence type="ECO:0000256" key="8">
    <source>
        <dbReference type="ARBA" id="ARBA00022723"/>
    </source>
</evidence>
<evidence type="ECO:0000256" key="16">
    <source>
        <dbReference type="PIRSR" id="PIRSR634016-3"/>
    </source>
</evidence>
<feature type="binding site" evidence="16">
    <location>
        <position position="798"/>
    </location>
    <ligand>
        <name>Zn(2+)</name>
        <dbReference type="ChEBI" id="CHEBI:29105"/>
        <note>catalytic</note>
    </ligand>
</feature>
<evidence type="ECO:0000256" key="7">
    <source>
        <dbReference type="ARBA" id="ARBA00022692"/>
    </source>
</evidence>
<dbReference type="FunFam" id="1.10.390.10:FF:000001">
    <property type="entry name" value="Aminopeptidase"/>
    <property type="match status" value="1"/>
</dbReference>
<dbReference type="OrthoDB" id="10031169at2759"/>
<dbReference type="GO" id="GO:0042277">
    <property type="term" value="F:peptide binding"/>
    <property type="evidence" value="ECO:0007669"/>
    <property type="project" value="TreeGrafter"/>
</dbReference>
<accession>A0A899G1X6</accession>
<keyword evidence="11 16" id="KW-0862">Zinc</keyword>
<evidence type="ECO:0008006" key="24">
    <source>
        <dbReference type="Google" id="ProtNLM"/>
    </source>
</evidence>
<sequence>MFAFDGIYKELILFFILLQLRFFVALTSKTFFQPDEYWQSLEPAHQFVYGYGYLTWEWREGVRDFVYPFIFSIVYWLLKLTKYDSSYLIIIFPKLLQAIFAAISDFYTIKFSLKLHGKRVSFWTSIIVITSPFNIFFGYRTFSNTLETVFIICALYYWPLNFKDFRKKELRFSLIFLSIACILRPTNILIWLFLLGCLFFCGNFKFIFDVFIIGFISFLFLFLLNFYYYSRWTLPFVKFLKFNLIDNSSVYYGSSPWHYYLFQGLPILLFLYLPFGLHGAYIHRKTIYFRLIVFILFCYSMIQHKEIRFIYFLSPLLYIFSAKSISLVPMFIVKKMVSLILIINVIVIWYFNQVHQRGVIDVMGYIRNNLEVSGVVFLMPCHSTPWQSYIHRPDIQMRFLTCEPPINLHQNNISIKYRDEADRFYDDPYLFLQKYFAYESLNSTLQDGFFWPSHFVFFENLLAIVDSHISILGYKECARFFNSHFIDDWRRKGYNFIVQPSYQLNSLRKYTMSTIQADRKVLPTNIILLIMGGIPSQSITYEKDEQTATFRFFESIPSGVDIKLVIKFRGEINNKMCGFYRSSYQDNKTKEIKWLACTQMEATDCRRAFPCWDEPALKATFDVEITADVRYTILSNMDIFRESILDDKRTVLFSRTPLMSTYLLAWIIGELDYIEMFTSGINMPKIPVRVYSPLPNLSQDGKFSLELAVKTLDFFSKTFGIPYCLPKLDMVAIPDFSAGAMENWGIVTYRVVDLLFNEKTCSAATKQRVAEVVQHELAHQWFGDLVTMDFWDGLWLNEGFATWMSWFSCNTFYPEWKVWQTYITGSLQNALRFDGFRSSHPIQVLVKSAEEINQIFDAISYSKGSSVIRMLSKYLGEDVFLAGIRRYLKHHSYGNATTDDLWKALSDESGKDILKFMKCWTENVGYPVLTVSENDDSIIVRQNRFLASGDVKPEDDTTIYWVPLMLKTMSIDGKITTDSYLILDKRESCIPMSNIKKGFYKINTGHSGIYRTLYPSKHLQRLDRVGLVADTGSLAESGYCRTSDLLTLILGWHNEDNFVVWNETITRLENLEAAFVFESEQIKHALSLYKRTLVSDKVRKLGWDFDANISHIERQFKTLMFGTAGKAGDEEIISVAKDMLYRYADGDMSAIHPDLRANVFGICIQYGSEKEWDIIYSISKNTTSSDEKNTALKQLGLTRVPHLISRTLKLILSSEVKLQDIYMPLIGLKTHSEGIKALWKFCNENWDGIDNMIPSTVGSLKSTVVQLMVSGFTSMSSVHEIESFFKDKKIQAFDKALSQSLDAIRTKASWVSRDYNDVETWLKNNGYLNTI</sequence>
<dbReference type="PRINTS" id="PR00756">
    <property type="entry name" value="ALADIPTASE"/>
</dbReference>
<dbReference type="Proteomes" id="UP000663699">
    <property type="component" value="Chromosome 13"/>
</dbReference>
<dbReference type="GO" id="GO:0043171">
    <property type="term" value="P:peptide catabolic process"/>
    <property type="evidence" value="ECO:0007669"/>
    <property type="project" value="TreeGrafter"/>
</dbReference>
<comment type="similarity">
    <text evidence="2">Belongs to the peptidase M1 family.</text>
</comment>
<feature type="binding site" evidence="16">
    <location>
        <position position="779"/>
    </location>
    <ligand>
        <name>Zn(2+)</name>
        <dbReference type="ChEBI" id="CHEBI:29105"/>
        <note>catalytic</note>
    </ligand>
</feature>
<feature type="transmembrane region" description="Helical" evidence="18">
    <location>
        <begin position="88"/>
        <end position="108"/>
    </location>
</feature>
<feature type="transmembrane region" description="Helical" evidence="18">
    <location>
        <begin position="257"/>
        <end position="275"/>
    </location>
</feature>
<evidence type="ECO:0000256" key="14">
    <source>
        <dbReference type="ARBA" id="ARBA00023136"/>
    </source>
</evidence>
<keyword evidence="3" id="KW-0031">Aminopeptidase</keyword>
<feature type="transmembrane region" description="Helical" evidence="18">
    <location>
        <begin position="287"/>
        <end position="303"/>
    </location>
</feature>
<keyword evidence="4" id="KW-0645">Protease</keyword>
<feature type="domain" description="Aminopeptidase N-like N-terminal" evidence="21">
    <location>
        <begin position="537"/>
        <end position="663"/>
    </location>
</feature>
<dbReference type="InterPro" id="IPR042097">
    <property type="entry name" value="Aminopeptidase_N-like_N_sf"/>
</dbReference>
<evidence type="ECO:0000256" key="15">
    <source>
        <dbReference type="PIRSR" id="PIRSR634016-1"/>
    </source>
</evidence>
<keyword evidence="10" id="KW-0256">Endoplasmic reticulum</keyword>
<dbReference type="Gene3D" id="2.60.40.1730">
    <property type="entry name" value="tricorn interacting facor f3 domain"/>
    <property type="match status" value="1"/>
</dbReference>
<dbReference type="GO" id="GO:0016757">
    <property type="term" value="F:glycosyltransferase activity"/>
    <property type="evidence" value="ECO:0007669"/>
    <property type="project" value="UniProtKB-KW"/>
</dbReference>
<dbReference type="GO" id="GO:0070006">
    <property type="term" value="F:metalloaminopeptidase activity"/>
    <property type="evidence" value="ECO:0007669"/>
    <property type="project" value="TreeGrafter"/>
</dbReference>
<dbReference type="CDD" id="cd09601">
    <property type="entry name" value="M1_APN-Q_like"/>
    <property type="match status" value="1"/>
</dbReference>
<dbReference type="FunFam" id="2.60.40.1910:FF:000004">
    <property type="entry name" value="Aminopeptidase"/>
    <property type="match status" value="1"/>
</dbReference>
<dbReference type="Gene3D" id="2.60.40.1910">
    <property type="match status" value="1"/>
</dbReference>
<protein>
    <recommendedName>
        <fullName evidence="24">Mannosyltransferase</fullName>
    </recommendedName>
</protein>
<dbReference type="FunFam" id="1.25.50.20:FF:000002">
    <property type="entry name" value="Aminopeptidase"/>
    <property type="match status" value="1"/>
</dbReference>
<dbReference type="Pfam" id="PF17900">
    <property type="entry name" value="Peptidase_M1_N"/>
    <property type="match status" value="1"/>
</dbReference>
<evidence type="ECO:0000256" key="17">
    <source>
        <dbReference type="PIRSR" id="PIRSR634016-4"/>
    </source>
</evidence>
<evidence type="ECO:0000256" key="12">
    <source>
        <dbReference type="ARBA" id="ARBA00022989"/>
    </source>
</evidence>
<dbReference type="EMBL" id="CP054544">
    <property type="protein sequence ID" value="QSL66615.1"/>
    <property type="molecule type" value="Genomic_DNA"/>
</dbReference>
<comment type="cofactor">
    <cofactor evidence="16">
        <name>Zn(2+)</name>
        <dbReference type="ChEBI" id="CHEBI:29105"/>
    </cofactor>
    <text evidence="16">Binds 1 zinc ion per subunit.</text>
</comment>
<evidence type="ECO:0000256" key="6">
    <source>
        <dbReference type="ARBA" id="ARBA00022679"/>
    </source>
</evidence>
<keyword evidence="5" id="KW-0328">Glycosyltransferase</keyword>
<keyword evidence="9" id="KW-0378">Hydrolase</keyword>
<keyword evidence="23" id="KW-1185">Reference proteome</keyword>
<dbReference type="InterPro" id="IPR027268">
    <property type="entry name" value="Peptidase_M4/M1_CTD_sf"/>
</dbReference>
<dbReference type="InterPro" id="IPR045357">
    <property type="entry name" value="Aminopeptidase_N-like_N"/>
</dbReference>
<organism evidence="22 23">
    <name type="scientific">Pneumocystis wakefieldiae</name>
    <dbReference type="NCBI Taxonomy" id="38082"/>
    <lineage>
        <taxon>Eukaryota</taxon>
        <taxon>Fungi</taxon>
        <taxon>Dikarya</taxon>
        <taxon>Ascomycota</taxon>
        <taxon>Taphrinomycotina</taxon>
        <taxon>Pneumocystomycetes</taxon>
        <taxon>Pneumocystaceae</taxon>
        <taxon>Pneumocystis</taxon>
    </lineage>
</organism>
<evidence type="ECO:0000259" key="20">
    <source>
        <dbReference type="Pfam" id="PF11838"/>
    </source>
</evidence>
<keyword evidence="7 18" id="KW-0812">Transmembrane</keyword>
<dbReference type="InterPro" id="IPR034016">
    <property type="entry name" value="M1_APN-typ"/>
</dbReference>
<feature type="transmembrane region" description="Helical" evidence="18">
    <location>
        <begin position="120"/>
        <end position="137"/>
    </location>
</feature>
<feature type="transmembrane region" description="Helical" evidence="18">
    <location>
        <begin position="65"/>
        <end position="81"/>
    </location>
</feature>
<dbReference type="InterPro" id="IPR001930">
    <property type="entry name" value="Peptidase_M1"/>
</dbReference>
<dbReference type="Pfam" id="PF01433">
    <property type="entry name" value="Peptidase_M1"/>
    <property type="match status" value="1"/>
</dbReference>
<feature type="transmembrane region" description="Helical" evidence="18">
    <location>
        <begin position="172"/>
        <end position="194"/>
    </location>
</feature>
<feature type="binding site" evidence="16">
    <location>
        <position position="775"/>
    </location>
    <ligand>
        <name>Zn(2+)</name>
        <dbReference type="ChEBI" id="CHEBI:29105"/>
        <note>catalytic</note>
    </ligand>
</feature>
<evidence type="ECO:0000256" key="10">
    <source>
        <dbReference type="ARBA" id="ARBA00022824"/>
    </source>
</evidence>
<evidence type="ECO:0000259" key="21">
    <source>
        <dbReference type="Pfam" id="PF17900"/>
    </source>
</evidence>
<feature type="transmembrane region" description="Helical" evidence="18">
    <location>
        <begin position="309"/>
        <end position="329"/>
    </location>
</feature>
<dbReference type="GO" id="GO:0006508">
    <property type="term" value="P:proteolysis"/>
    <property type="evidence" value="ECO:0007669"/>
    <property type="project" value="UniProtKB-KW"/>
</dbReference>
<evidence type="ECO:0000256" key="4">
    <source>
        <dbReference type="ARBA" id="ARBA00022670"/>
    </source>
</evidence>
<proteinExistence type="inferred from homology"/>
<keyword evidence="8 16" id="KW-0479">Metal-binding</keyword>
<evidence type="ECO:0000256" key="11">
    <source>
        <dbReference type="ARBA" id="ARBA00022833"/>
    </source>
</evidence>
<feature type="transmembrane region" description="Helical" evidence="18">
    <location>
        <begin position="336"/>
        <end position="352"/>
    </location>
</feature>
<feature type="domain" description="Peptidase M1 membrane alanine aminopeptidase" evidence="19">
    <location>
        <begin position="703"/>
        <end position="920"/>
    </location>
</feature>
<reference evidence="22" key="1">
    <citation type="submission" date="2020-06" db="EMBL/GenBank/DDBJ databases">
        <title>Genomes of multiple members of Pneumocystis genus reveal paths to human pathogen Pneumocystis jirovecii.</title>
        <authorList>
            <person name="Cisse O.H."/>
            <person name="Ma L."/>
            <person name="Dekker J."/>
            <person name="Khil P."/>
            <person name="Jo J."/>
            <person name="Brenchley J."/>
            <person name="Blair R."/>
            <person name="Pahar B."/>
            <person name="Chabe M."/>
            <person name="Van Rompay K.A."/>
            <person name="Keesler R."/>
            <person name="Sukura A."/>
            <person name="Hirsch V."/>
            <person name="Kutty G."/>
            <person name="Liu Y."/>
            <person name="Peng L."/>
            <person name="Chen J."/>
            <person name="Song J."/>
            <person name="Weissenbacher-Lang C."/>
            <person name="Xu J."/>
            <person name="Upham N.S."/>
            <person name="Stajich J.E."/>
            <person name="Cuomo C.A."/>
            <person name="Cushion M.T."/>
            <person name="Kovacs J.A."/>
        </authorList>
    </citation>
    <scope>NUCLEOTIDE SEQUENCE</scope>
    <source>
        <strain evidence="22">2A</strain>
    </source>
</reference>
<evidence type="ECO:0000256" key="2">
    <source>
        <dbReference type="ARBA" id="ARBA00010136"/>
    </source>
</evidence>
<dbReference type="PANTHER" id="PTHR11533">
    <property type="entry name" value="PROTEASE M1 ZINC METALLOPROTEASE"/>
    <property type="match status" value="1"/>
</dbReference>
<name>A0A899G1X6_9ASCO</name>
<evidence type="ECO:0000256" key="9">
    <source>
        <dbReference type="ARBA" id="ARBA00022801"/>
    </source>
</evidence>
<dbReference type="Gene3D" id="1.25.50.20">
    <property type="match status" value="1"/>
</dbReference>
<feature type="transmembrane region" description="Helical" evidence="18">
    <location>
        <begin position="12"/>
        <end position="32"/>
    </location>
</feature>
<dbReference type="SUPFAM" id="SSF55486">
    <property type="entry name" value="Metalloproteases ('zincins'), catalytic domain"/>
    <property type="match status" value="1"/>
</dbReference>
<gene>
    <name evidence="22" type="ORF">MERGE_000997</name>
</gene>
<dbReference type="InterPro" id="IPR014782">
    <property type="entry name" value="Peptidase_M1_dom"/>
</dbReference>
<dbReference type="PANTHER" id="PTHR11533:SF174">
    <property type="entry name" value="PUROMYCIN-SENSITIVE AMINOPEPTIDASE-RELATED"/>
    <property type="match status" value="1"/>
</dbReference>
<dbReference type="InterPro" id="IPR005599">
    <property type="entry name" value="GPI_mannosylTrfase"/>
</dbReference>
<keyword evidence="12 18" id="KW-1133">Transmembrane helix</keyword>
<comment type="subcellular location">
    <subcellularLocation>
        <location evidence="1">Endoplasmic reticulum membrane</location>
        <topology evidence="1">Multi-pass membrane protein</topology>
    </subcellularLocation>
</comment>
<feature type="active site" description="Proton acceptor" evidence="15">
    <location>
        <position position="776"/>
    </location>
</feature>
<dbReference type="Pfam" id="PF11838">
    <property type="entry name" value="ERAP1_C"/>
    <property type="match status" value="1"/>
</dbReference>
<keyword evidence="14 18" id="KW-0472">Membrane</keyword>
<evidence type="ECO:0000256" key="5">
    <source>
        <dbReference type="ARBA" id="ARBA00022676"/>
    </source>
</evidence>
<feature type="site" description="Transition state stabilizer" evidence="17">
    <location>
        <position position="861"/>
    </location>
</feature>
<dbReference type="Pfam" id="PF03901">
    <property type="entry name" value="Glyco_transf_22"/>
    <property type="match status" value="1"/>
</dbReference>
<evidence type="ECO:0000256" key="13">
    <source>
        <dbReference type="ARBA" id="ARBA00023049"/>
    </source>
</evidence>
<evidence type="ECO:0000256" key="18">
    <source>
        <dbReference type="SAM" id="Phobius"/>
    </source>
</evidence>
<feature type="transmembrane region" description="Helical" evidence="18">
    <location>
        <begin position="206"/>
        <end position="229"/>
    </location>
</feature>
<dbReference type="GO" id="GO:0005789">
    <property type="term" value="C:endoplasmic reticulum membrane"/>
    <property type="evidence" value="ECO:0007669"/>
    <property type="project" value="UniProtKB-SubCell"/>
</dbReference>
<dbReference type="InterPro" id="IPR050344">
    <property type="entry name" value="Peptidase_M1_aminopeptidases"/>
</dbReference>
<keyword evidence="13" id="KW-0482">Metalloprotease</keyword>
<evidence type="ECO:0000313" key="22">
    <source>
        <dbReference type="EMBL" id="QSL66615.1"/>
    </source>
</evidence>
<dbReference type="GO" id="GO:0008270">
    <property type="term" value="F:zinc ion binding"/>
    <property type="evidence" value="ECO:0007669"/>
    <property type="project" value="InterPro"/>
</dbReference>
<feature type="transmembrane region" description="Helical" evidence="18">
    <location>
        <begin position="144"/>
        <end position="160"/>
    </location>
</feature>
<dbReference type="InterPro" id="IPR024571">
    <property type="entry name" value="ERAP1-like_C_dom"/>
</dbReference>
<feature type="domain" description="ERAP1-like C-terminal" evidence="20">
    <location>
        <begin position="999"/>
        <end position="1305"/>
    </location>
</feature>
<evidence type="ECO:0000256" key="1">
    <source>
        <dbReference type="ARBA" id="ARBA00004477"/>
    </source>
</evidence>
<keyword evidence="6" id="KW-0808">Transferase</keyword>